<dbReference type="EMBL" id="FOGB01000004">
    <property type="protein sequence ID" value="SEQ49216.1"/>
    <property type="molecule type" value="Genomic_DNA"/>
</dbReference>
<evidence type="ECO:0008006" key="3">
    <source>
        <dbReference type="Google" id="ProtNLM"/>
    </source>
</evidence>
<sequence>MANKNISIPAQGLVFEIESLTTPDTWLPIGGIKTINRGEVAPGVNDESVLTSTYKEKSISLPDAGQFSGTLQYNRADVGQAEMHTAKATGVEANFRQVLSSGDVEAFSGYVLNMPFTANIGQSLEGQFSVEINGEPGWS</sequence>
<dbReference type="RefSeq" id="WP_091356530.1">
    <property type="nucleotide sequence ID" value="NZ_AP025284.1"/>
</dbReference>
<keyword evidence="2" id="KW-1185">Reference proteome</keyword>
<gene>
    <name evidence="1" type="ORF">SAMN03080615_01669</name>
</gene>
<evidence type="ECO:0000313" key="1">
    <source>
        <dbReference type="EMBL" id="SEQ49216.1"/>
    </source>
</evidence>
<dbReference type="OrthoDB" id="3531027at2"/>
<proteinExistence type="predicted"/>
<accession>A0A1H9GGM4</accession>
<reference evidence="2" key="1">
    <citation type="submission" date="2016-10" db="EMBL/GenBank/DDBJ databases">
        <authorList>
            <person name="Varghese N."/>
            <person name="Submissions S."/>
        </authorList>
    </citation>
    <scope>NUCLEOTIDE SEQUENCE [LARGE SCALE GENOMIC DNA]</scope>
    <source>
        <strain evidence="2">DSM 18887</strain>
    </source>
</reference>
<dbReference type="STRING" id="355243.SAMN03080615_01669"/>
<evidence type="ECO:0000313" key="2">
    <source>
        <dbReference type="Proteomes" id="UP000198749"/>
    </source>
</evidence>
<protein>
    <recommendedName>
        <fullName evidence="3">Phage tail tube protein</fullName>
    </recommendedName>
</protein>
<dbReference type="Proteomes" id="UP000198749">
    <property type="component" value="Unassembled WGS sequence"/>
</dbReference>
<organism evidence="1 2">
    <name type="scientific">Amphritea atlantica</name>
    <dbReference type="NCBI Taxonomy" id="355243"/>
    <lineage>
        <taxon>Bacteria</taxon>
        <taxon>Pseudomonadati</taxon>
        <taxon>Pseudomonadota</taxon>
        <taxon>Gammaproteobacteria</taxon>
        <taxon>Oceanospirillales</taxon>
        <taxon>Oceanospirillaceae</taxon>
        <taxon>Amphritea</taxon>
    </lineage>
</organism>
<name>A0A1H9GGM4_9GAMM</name>
<dbReference type="AlphaFoldDB" id="A0A1H9GGM4"/>
<dbReference type="Gene3D" id="4.10.410.40">
    <property type="match status" value="1"/>
</dbReference>